<evidence type="ECO:0000256" key="8">
    <source>
        <dbReference type="ARBA" id="ARBA00023128"/>
    </source>
</evidence>
<feature type="repeat" description="Solcar" evidence="10">
    <location>
        <begin position="480"/>
        <end position="589"/>
    </location>
</feature>
<evidence type="ECO:0000313" key="13">
    <source>
        <dbReference type="EMBL" id="KAL3769072.1"/>
    </source>
</evidence>
<keyword evidence="3" id="KW-0813">Transport</keyword>
<keyword evidence="5" id="KW-0677">Repeat</keyword>
<dbReference type="InterPro" id="IPR018108">
    <property type="entry name" value="MCP_transmembrane"/>
</dbReference>
<dbReference type="SUPFAM" id="SSF103506">
    <property type="entry name" value="Mitochondrial carrier"/>
    <property type="match status" value="1"/>
</dbReference>
<comment type="caution">
    <text evidence="13">The sequence shown here is derived from an EMBL/GenBank/DDBJ whole genome shotgun (WGS) entry which is preliminary data.</text>
</comment>
<sequence length="854" mass="92127">MISDANLSALPPFVSFYAADYFLGPYGSYASVAAAKAGLAAVEPAKSVRVSQNKSSFWSVFLGRGARDDENKHQSQSKSIASKRKSNNAQQDGTDLAKQGVLNLFSLLKARYTSIEEKQQLAILFSLISTPELQPVQQIRGLLGEIDNGTIAAVELFDLSTDDDEENPSIDGENFRLSSRLGGGFSKLDQEVIRVDPPAPLGDDYKPAKIRAVMEPTSRILRINVIDGGKGYNAAPDVIIKQSGVSRKCEACAILDRNGSIAEVVVINPGFGYGGKRNNRKKFEEPIIPTVEFRERKGRPEKRAKAVPELEYKVVGVDIIDGGSGYLFDEPPRVSLDLPSTDPDWFATPVILRETEEEEEETQLILASVTQMKNGTSGVVVDTSSIRRERYDTKLADDTIQSIQKDPTALLPSDTRPQFSKFRSNSSPDVIENGYYSIATLPPIQSRETLPSSKYRSIDPLFGGIGKAPVTKNALTLSSSQYFRLALSGALCTVVVRTALNPLELVKTKIQLGNDEEIIHSAMNKSSSVQVDPDSTSGSKPGVGTAQVIQSLVEVRGPLSLFQSADITLLTSIVFGLFGFGATELFRRSFSAVFFDEAAGGPSELLLLLAAGLATLLTCAAGAPFEILRVRSMSTTTSQSVKQVFEDFVEQNRLKRISGMSSAGTTTTTTTVGMESAAILPTGVQFEDIKPLWSSFLPIVSRELPFALTKFLIFDLASGTIADLINGSSLLGDEEIKVGVGGLGLFLSAFSGGLAGIAGAFVSHPADLVLTLTSASSREQGKSKDWKVIVKELIAADGGVLNLFAAFPARAIFFFLVIGLQFFLYDYIKTLLDVGTDDLQLVLDVFYAVRQGLS</sequence>
<evidence type="ECO:0000256" key="3">
    <source>
        <dbReference type="ARBA" id="ARBA00022448"/>
    </source>
</evidence>
<evidence type="ECO:0000256" key="10">
    <source>
        <dbReference type="PROSITE-ProRule" id="PRU00282"/>
    </source>
</evidence>
<evidence type="ECO:0000313" key="14">
    <source>
        <dbReference type="Proteomes" id="UP001530293"/>
    </source>
</evidence>
<evidence type="ECO:0000256" key="2">
    <source>
        <dbReference type="ARBA" id="ARBA00006375"/>
    </source>
</evidence>
<dbReference type="Gene3D" id="1.50.40.10">
    <property type="entry name" value="Mitochondrial carrier domain"/>
    <property type="match status" value="1"/>
</dbReference>
<evidence type="ECO:0000256" key="9">
    <source>
        <dbReference type="ARBA" id="ARBA00023136"/>
    </source>
</evidence>
<keyword evidence="6" id="KW-0999">Mitochondrion inner membrane</keyword>
<feature type="repeat" description="Solcar" evidence="10">
    <location>
        <begin position="743"/>
        <end position="831"/>
    </location>
</feature>
<dbReference type="Pfam" id="PF00153">
    <property type="entry name" value="Mito_carr"/>
    <property type="match status" value="2"/>
</dbReference>
<evidence type="ECO:0000256" key="11">
    <source>
        <dbReference type="SAM" id="MobiDB-lite"/>
    </source>
</evidence>
<accession>A0ABD3N3E0</accession>
<keyword evidence="8" id="KW-0496">Mitochondrion</keyword>
<evidence type="ECO:0000256" key="5">
    <source>
        <dbReference type="ARBA" id="ARBA00022737"/>
    </source>
</evidence>
<comment type="similarity">
    <text evidence="2">Belongs to the mitochondrial carrier (TC 2.A.29) family.</text>
</comment>
<evidence type="ECO:0000256" key="6">
    <source>
        <dbReference type="ARBA" id="ARBA00022792"/>
    </source>
</evidence>
<evidence type="ECO:0000256" key="12">
    <source>
        <dbReference type="SAM" id="Phobius"/>
    </source>
</evidence>
<keyword evidence="9 10" id="KW-0472">Membrane</keyword>
<name>A0ABD3N3E0_9STRA</name>
<dbReference type="InterPro" id="IPR044677">
    <property type="entry name" value="SLC25A3/Pic2/Mir1-like"/>
</dbReference>
<feature type="region of interest" description="Disordered" evidence="11">
    <location>
        <begin position="68"/>
        <end position="93"/>
    </location>
</feature>
<keyword evidence="14" id="KW-1185">Reference proteome</keyword>
<dbReference type="PANTHER" id="PTHR45671">
    <property type="entry name" value="SOLUTE CARRIER FAMILY 25 (MITOCHONDRIAL CARRIER PHOSPHATE CARRIER), MEMBER 3, LIKE-RELATED-RELATED"/>
    <property type="match status" value="1"/>
</dbReference>
<evidence type="ECO:0000256" key="4">
    <source>
        <dbReference type="ARBA" id="ARBA00022692"/>
    </source>
</evidence>
<dbReference type="AlphaFoldDB" id="A0ABD3N3E0"/>
<keyword evidence="4 10" id="KW-0812">Transmembrane</keyword>
<organism evidence="13 14">
    <name type="scientific">Discostella pseudostelligera</name>
    <dbReference type="NCBI Taxonomy" id="259834"/>
    <lineage>
        <taxon>Eukaryota</taxon>
        <taxon>Sar</taxon>
        <taxon>Stramenopiles</taxon>
        <taxon>Ochrophyta</taxon>
        <taxon>Bacillariophyta</taxon>
        <taxon>Coscinodiscophyceae</taxon>
        <taxon>Thalassiosirophycidae</taxon>
        <taxon>Stephanodiscales</taxon>
        <taxon>Stephanodiscaceae</taxon>
        <taxon>Discostella</taxon>
    </lineage>
</organism>
<dbReference type="PANTHER" id="PTHR45671:SF12">
    <property type="entry name" value="MITOCHONDRIAL PHOSPHATE CARRIER PROTEIN"/>
    <property type="match status" value="1"/>
</dbReference>
<dbReference type="InterPro" id="IPR023395">
    <property type="entry name" value="MCP_dom_sf"/>
</dbReference>
<evidence type="ECO:0000256" key="1">
    <source>
        <dbReference type="ARBA" id="ARBA00004448"/>
    </source>
</evidence>
<dbReference type="EMBL" id="JALLBG020000058">
    <property type="protein sequence ID" value="KAL3769072.1"/>
    <property type="molecule type" value="Genomic_DNA"/>
</dbReference>
<feature type="repeat" description="Solcar" evidence="10">
    <location>
        <begin position="602"/>
        <end position="720"/>
    </location>
</feature>
<feature type="transmembrane region" description="Helical" evidence="12">
    <location>
        <begin position="738"/>
        <end position="762"/>
    </location>
</feature>
<dbReference type="PROSITE" id="PS50920">
    <property type="entry name" value="SOLCAR"/>
    <property type="match status" value="3"/>
</dbReference>
<feature type="transmembrane region" description="Helical" evidence="12">
    <location>
        <begin position="803"/>
        <end position="825"/>
    </location>
</feature>
<gene>
    <name evidence="13" type="ORF">ACHAWU_008764</name>
</gene>
<protein>
    <submittedName>
        <fullName evidence="13">Uncharacterized protein</fullName>
    </submittedName>
</protein>
<dbReference type="Proteomes" id="UP001530293">
    <property type="component" value="Unassembled WGS sequence"/>
</dbReference>
<feature type="transmembrane region" description="Helical" evidence="12">
    <location>
        <begin position="606"/>
        <end position="625"/>
    </location>
</feature>
<comment type="subcellular location">
    <subcellularLocation>
        <location evidence="1">Mitochondrion inner membrane</location>
        <topology evidence="1">Multi-pass membrane protein</topology>
    </subcellularLocation>
</comment>
<keyword evidence="7 12" id="KW-1133">Transmembrane helix</keyword>
<dbReference type="GO" id="GO:0005743">
    <property type="term" value="C:mitochondrial inner membrane"/>
    <property type="evidence" value="ECO:0007669"/>
    <property type="project" value="UniProtKB-SubCell"/>
</dbReference>
<evidence type="ECO:0000256" key="7">
    <source>
        <dbReference type="ARBA" id="ARBA00022989"/>
    </source>
</evidence>
<proteinExistence type="inferred from homology"/>
<reference evidence="13 14" key="1">
    <citation type="submission" date="2024-10" db="EMBL/GenBank/DDBJ databases">
        <title>Updated reference genomes for cyclostephanoid diatoms.</title>
        <authorList>
            <person name="Roberts W.R."/>
            <person name="Alverson A.J."/>
        </authorList>
    </citation>
    <scope>NUCLEOTIDE SEQUENCE [LARGE SCALE GENOMIC DNA]</scope>
    <source>
        <strain evidence="13 14">AJA232-27</strain>
    </source>
</reference>